<gene>
    <name evidence="2" type="ORF">KI387_029912</name>
</gene>
<keyword evidence="1" id="KW-1133">Transmembrane helix</keyword>
<comment type="caution">
    <text evidence="2">The sequence shown here is derived from an EMBL/GenBank/DDBJ whole genome shotgun (WGS) entry which is preliminary data.</text>
</comment>
<evidence type="ECO:0000313" key="3">
    <source>
        <dbReference type="Proteomes" id="UP000824469"/>
    </source>
</evidence>
<evidence type="ECO:0000256" key="1">
    <source>
        <dbReference type="SAM" id="Phobius"/>
    </source>
</evidence>
<protein>
    <recommendedName>
        <fullName evidence="4">Cytochrome P450</fullName>
    </recommendedName>
</protein>
<dbReference type="AlphaFoldDB" id="A0AA38CE03"/>
<proteinExistence type="predicted"/>
<sequence>MESVGRLWRSCCCYDGVQAWMFFFMVGIASLMFLVWSKVGEFRGKRTGLPLGTLGWPLIGESLEFISCGYSTRPESFMDKRRLLPKAKWIFAFSTVVAARLRQEVFCMGLSLHSNPNSLKILLCDQVPHLQFIETAVDFW</sequence>
<keyword evidence="3" id="KW-1185">Reference proteome</keyword>
<dbReference type="Proteomes" id="UP000824469">
    <property type="component" value="Unassembled WGS sequence"/>
</dbReference>
<keyword evidence="1" id="KW-0472">Membrane</keyword>
<feature type="transmembrane region" description="Helical" evidence="1">
    <location>
        <begin position="17"/>
        <end position="36"/>
    </location>
</feature>
<evidence type="ECO:0000313" key="2">
    <source>
        <dbReference type="EMBL" id="KAH9298230.1"/>
    </source>
</evidence>
<reference evidence="2 3" key="1">
    <citation type="journal article" date="2021" name="Nat. Plants">
        <title>The Taxus genome provides insights into paclitaxel biosynthesis.</title>
        <authorList>
            <person name="Xiong X."/>
            <person name="Gou J."/>
            <person name="Liao Q."/>
            <person name="Li Y."/>
            <person name="Zhou Q."/>
            <person name="Bi G."/>
            <person name="Li C."/>
            <person name="Du R."/>
            <person name="Wang X."/>
            <person name="Sun T."/>
            <person name="Guo L."/>
            <person name="Liang H."/>
            <person name="Lu P."/>
            <person name="Wu Y."/>
            <person name="Zhang Z."/>
            <person name="Ro D.K."/>
            <person name="Shang Y."/>
            <person name="Huang S."/>
            <person name="Yan J."/>
        </authorList>
    </citation>
    <scope>NUCLEOTIDE SEQUENCE [LARGE SCALE GENOMIC DNA]</scope>
    <source>
        <strain evidence="2">Ta-2019</strain>
    </source>
</reference>
<evidence type="ECO:0008006" key="4">
    <source>
        <dbReference type="Google" id="ProtNLM"/>
    </source>
</evidence>
<organism evidence="2 3">
    <name type="scientific">Taxus chinensis</name>
    <name type="common">Chinese yew</name>
    <name type="synonym">Taxus wallichiana var. chinensis</name>
    <dbReference type="NCBI Taxonomy" id="29808"/>
    <lineage>
        <taxon>Eukaryota</taxon>
        <taxon>Viridiplantae</taxon>
        <taxon>Streptophyta</taxon>
        <taxon>Embryophyta</taxon>
        <taxon>Tracheophyta</taxon>
        <taxon>Spermatophyta</taxon>
        <taxon>Pinopsida</taxon>
        <taxon>Pinidae</taxon>
        <taxon>Conifers II</taxon>
        <taxon>Cupressales</taxon>
        <taxon>Taxaceae</taxon>
        <taxon>Taxus</taxon>
    </lineage>
</organism>
<feature type="non-terminal residue" evidence="2">
    <location>
        <position position="140"/>
    </location>
</feature>
<keyword evidence="1" id="KW-0812">Transmembrane</keyword>
<name>A0AA38CE03_TAXCH</name>
<dbReference type="EMBL" id="JAHRHJ020000010">
    <property type="protein sequence ID" value="KAH9298230.1"/>
    <property type="molecule type" value="Genomic_DNA"/>
</dbReference>
<accession>A0AA38CE03</accession>